<keyword evidence="3" id="KW-1185">Reference proteome</keyword>
<protein>
    <submittedName>
        <fullName evidence="2">Uncharacterized protein</fullName>
    </submittedName>
</protein>
<comment type="caution">
    <text evidence="2">The sequence shown here is derived from an EMBL/GenBank/DDBJ whole genome shotgun (WGS) entry which is preliminary data.</text>
</comment>
<dbReference type="OrthoDB" id="44467at2759"/>
<name>A0A4D9CYU1_9STRA</name>
<sequence length="368" mass="39607">MATADGEDAKAATSPPIPVFPADNMPSTPTRPFPPSRAAALDEGVFSSPSSNVQSLLQTEARHTYDGPLCPPCAAAWTALMHAWHSSNDTGGNHDRHPQPQEPEASEGSIGEGASVPTPVAGPFPDNRDRALHDRPSISLSLPTITGMTLGARASLPPPSPPSRAPSLPSSSLPPAPLPPPPSSPSPSKPTLLPSLHEIHKEGAWQASARHASALVLKFNCGLIGGVTQAGLFNPWDRALYLSVKYSRPFLSVANFQRPYQGFWQVRNIKYSFPADMTPPSSAVILHELYQEARREGRREGRKERVHSKASLRERLSLLQDRLRIGWGTARVAVGMSVTASIYDRCLATQEAVAAREREEEGQGVPMV</sequence>
<organism evidence="2 3">
    <name type="scientific">Nannochloropsis salina CCMP1776</name>
    <dbReference type="NCBI Taxonomy" id="1027361"/>
    <lineage>
        <taxon>Eukaryota</taxon>
        <taxon>Sar</taxon>
        <taxon>Stramenopiles</taxon>
        <taxon>Ochrophyta</taxon>
        <taxon>Eustigmatophyceae</taxon>
        <taxon>Eustigmatales</taxon>
        <taxon>Monodopsidaceae</taxon>
        <taxon>Microchloropsis</taxon>
        <taxon>Microchloropsis salina</taxon>
    </lineage>
</organism>
<dbReference type="Proteomes" id="UP000355283">
    <property type="component" value="Unassembled WGS sequence"/>
</dbReference>
<accession>A0A4D9CYU1</accession>
<proteinExistence type="predicted"/>
<dbReference type="AlphaFoldDB" id="A0A4D9CYU1"/>
<evidence type="ECO:0000256" key="1">
    <source>
        <dbReference type="SAM" id="MobiDB-lite"/>
    </source>
</evidence>
<feature type="region of interest" description="Disordered" evidence="1">
    <location>
        <begin position="1"/>
        <end position="52"/>
    </location>
</feature>
<gene>
    <name evidence="2" type="ORF">NSK_004026</name>
</gene>
<feature type="compositionally biased region" description="Pro residues" evidence="1">
    <location>
        <begin position="172"/>
        <end position="188"/>
    </location>
</feature>
<reference evidence="2 3" key="1">
    <citation type="submission" date="2019-01" db="EMBL/GenBank/DDBJ databases">
        <title>Nuclear Genome Assembly of the Microalgal Biofuel strain Nannochloropsis salina CCMP1776.</title>
        <authorList>
            <person name="Hovde B."/>
        </authorList>
    </citation>
    <scope>NUCLEOTIDE SEQUENCE [LARGE SCALE GENOMIC DNA]</scope>
    <source>
        <strain evidence="2 3">CCMP1776</strain>
    </source>
</reference>
<feature type="compositionally biased region" description="Polar residues" evidence="1">
    <location>
        <begin position="138"/>
        <end position="147"/>
    </location>
</feature>
<feature type="region of interest" description="Disordered" evidence="1">
    <location>
        <begin position="88"/>
        <end position="194"/>
    </location>
</feature>
<evidence type="ECO:0000313" key="3">
    <source>
        <dbReference type="Proteomes" id="UP000355283"/>
    </source>
</evidence>
<dbReference type="EMBL" id="SDOX01000018">
    <property type="protein sequence ID" value="TFJ84561.1"/>
    <property type="molecule type" value="Genomic_DNA"/>
</dbReference>
<feature type="compositionally biased region" description="Basic and acidic residues" evidence="1">
    <location>
        <begin position="126"/>
        <end position="136"/>
    </location>
</feature>
<evidence type="ECO:0000313" key="2">
    <source>
        <dbReference type="EMBL" id="TFJ84561.1"/>
    </source>
</evidence>